<feature type="transmembrane region" description="Helical" evidence="7">
    <location>
        <begin position="179"/>
        <end position="198"/>
    </location>
</feature>
<evidence type="ECO:0000256" key="4">
    <source>
        <dbReference type="ARBA" id="ARBA00022692"/>
    </source>
</evidence>
<feature type="transmembrane region" description="Helical" evidence="7">
    <location>
        <begin position="274"/>
        <end position="294"/>
    </location>
</feature>
<evidence type="ECO:0000313" key="10">
    <source>
        <dbReference type="Proteomes" id="UP001596378"/>
    </source>
</evidence>
<evidence type="ECO:0000256" key="7">
    <source>
        <dbReference type="SAM" id="Phobius"/>
    </source>
</evidence>
<dbReference type="InterPro" id="IPR036259">
    <property type="entry name" value="MFS_trans_sf"/>
</dbReference>
<evidence type="ECO:0000256" key="6">
    <source>
        <dbReference type="ARBA" id="ARBA00023136"/>
    </source>
</evidence>
<comment type="subcellular location">
    <subcellularLocation>
        <location evidence="1">Cell membrane</location>
        <topology evidence="1">Multi-pass membrane protein</topology>
    </subcellularLocation>
</comment>
<dbReference type="CDD" id="cd17325">
    <property type="entry name" value="MFS_MdtG_SLC18_like"/>
    <property type="match status" value="1"/>
</dbReference>
<dbReference type="InterPro" id="IPR011701">
    <property type="entry name" value="MFS"/>
</dbReference>
<dbReference type="InterPro" id="IPR020846">
    <property type="entry name" value="MFS_dom"/>
</dbReference>
<keyword evidence="5 7" id="KW-1133">Transmembrane helix</keyword>
<feature type="transmembrane region" description="Helical" evidence="7">
    <location>
        <begin position="325"/>
        <end position="352"/>
    </location>
</feature>
<keyword evidence="4 7" id="KW-0812">Transmembrane</keyword>
<protein>
    <submittedName>
        <fullName evidence="9">MFS transporter</fullName>
    </submittedName>
</protein>
<dbReference type="Gene3D" id="1.20.1250.20">
    <property type="entry name" value="MFS general substrate transporter like domains"/>
    <property type="match status" value="2"/>
</dbReference>
<dbReference type="PROSITE" id="PS50850">
    <property type="entry name" value="MFS"/>
    <property type="match status" value="1"/>
</dbReference>
<keyword evidence="2" id="KW-0813">Transport</keyword>
<keyword evidence="10" id="KW-1185">Reference proteome</keyword>
<gene>
    <name evidence="9" type="ORF">ACFQMJ_18250</name>
</gene>
<evidence type="ECO:0000256" key="2">
    <source>
        <dbReference type="ARBA" id="ARBA00022448"/>
    </source>
</evidence>
<comment type="caution">
    <text evidence="9">The sequence shown here is derived from an EMBL/GenBank/DDBJ whole genome shotgun (WGS) entry which is preliminary data.</text>
</comment>
<evidence type="ECO:0000256" key="5">
    <source>
        <dbReference type="ARBA" id="ARBA00022989"/>
    </source>
</evidence>
<evidence type="ECO:0000256" key="1">
    <source>
        <dbReference type="ARBA" id="ARBA00004651"/>
    </source>
</evidence>
<feature type="domain" description="Major facilitator superfamily (MFS) profile" evidence="8">
    <location>
        <begin position="21"/>
        <end position="410"/>
    </location>
</feature>
<dbReference type="EMBL" id="JBHTAI010000011">
    <property type="protein sequence ID" value="MFC7150477.1"/>
    <property type="molecule type" value="Genomic_DNA"/>
</dbReference>
<dbReference type="Pfam" id="PF07690">
    <property type="entry name" value="MFS_1"/>
    <property type="match status" value="1"/>
</dbReference>
<evidence type="ECO:0000256" key="3">
    <source>
        <dbReference type="ARBA" id="ARBA00022475"/>
    </source>
</evidence>
<feature type="transmembrane region" description="Helical" evidence="7">
    <location>
        <begin position="241"/>
        <end position="262"/>
    </location>
</feature>
<keyword evidence="6 7" id="KW-0472">Membrane</keyword>
<dbReference type="PANTHER" id="PTHR23517">
    <property type="entry name" value="RESISTANCE PROTEIN MDTM, PUTATIVE-RELATED-RELATED"/>
    <property type="match status" value="1"/>
</dbReference>
<evidence type="ECO:0000259" key="8">
    <source>
        <dbReference type="PROSITE" id="PS50850"/>
    </source>
</evidence>
<feature type="transmembrane region" description="Helical" evidence="7">
    <location>
        <begin position="373"/>
        <end position="402"/>
    </location>
</feature>
<keyword evidence="3" id="KW-1003">Cell membrane</keyword>
<name>A0ABW2FG18_9BACL</name>
<accession>A0ABW2FG18</accession>
<dbReference type="RefSeq" id="WP_378052872.1">
    <property type="nucleotide sequence ID" value="NZ_JBHMDN010000069.1"/>
</dbReference>
<proteinExistence type="predicted"/>
<organism evidence="9 10">
    <name type="scientific">Cohnella cellulosilytica</name>
    <dbReference type="NCBI Taxonomy" id="986710"/>
    <lineage>
        <taxon>Bacteria</taxon>
        <taxon>Bacillati</taxon>
        <taxon>Bacillota</taxon>
        <taxon>Bacilli</taxon>
        <taxon>Bacillales</taxon>
        <taxon>Paenibacillaceae</taxon>
        <taxon>Cohnella</taxon>
    </lineage>
</organism>
<reference evidence="10" key="1">
    <citation type="journal article" date="2019" name="Int. J. Syst. Evol. Microbiol.">
        <title>The Global Catalogue of Microorganisms (GCM) 10K type strain sequencing project: providing services to taxonomists for standard genome sequencing and annotation.</title>
        <authorList>
            <consortium name="The Broad Institute Genomics Platform"/>
            <consortium name="The Broad Institute Genome Sequencing Center for Infectious Disease"/>
            <person name="Wu L."/>
            <person name="Ma J."/>
        </authorList>
    </citation>
    <scope>NUCLEOTIDE SEQUENCE [LARGE SCALE GENOMIC DNA]</scope>
    <source>
        <strain evidence="10">KCTC 12907</strain>
    </source>
</reference>
<feature type="transmembrane region" description="Helical" evidence="7">
    <location>
        <begin position="20"/>
        <end position="39"/>
    </location>
</feature>
<dbReference type="SUPFAM" id="SSF103473">
    <property type="entry name" value="MFS general substrate transporter"/>
    <property type="match status" value="1"/>
</dbReference>
<sequence>MPSGESTSPRAGGDRLKRSAGLLLLFLLAVLYWLGFSMLRPMLSLYFNDAGYAMGAIGALMALHALIPVLLAMPAGQLIDRIGPRRSSVIGGLIMAFSGICYIAGGLTSTLFPMIVGQLSNGIGSLLLWGALQASVGRIARGGPEASGNRMLSQFAFANALAQFGGPVAGGWLADLGGFLWVFVYFALLSLICGLLAFRVPDAARPRPDGGATADLSLSLRSSYGSGIELLRHNRRFAKAMLYNGMLFILVDIQGTFLPVLLADRGYTNTEIGTLLSVGGIASIAIRPIAGLLINRLGQHGIMMGSLWSGCGCMIALTLDPGYWGIAAILFVWGLGAGLNQPIALIIVASTVTADRQGMGMSLRTMVNRLVQIVNPVAIGGISALIGLSYSFGVIAAALMAFGMSVKKAS</sequence>
<dbReference type="Proteomes" id="UP001596378">
    <property type="component" value="Unassembled WGS sequence"/>
</dbReference>
<dbReference type="InterPro" id="IPR050171">
    <property type="entry name" value="MFS_Transporters"/>
</dbReference>
<dbReference type="PANTHER" id="PTHR23517:SF3">
    <property type="entry name" value="INTEGRAL MEMBRANE TRANSPORT PROTEIN"/>
    <property type="match status" value="1"/>
</dbReference>
<evidence type="ECO:0000313" key="9">
    <source>
        <dbReference type="EMBL" id="MFC7150477.1"/>
    </source>
</evidence>
<feature type="transmembrane region" description="Helical" evidence="7">
    <location>
        <begin position="51"/>
        <end position="75"/>
    </location>
</feature>
<feature type="transmembrane region" description="Helical" evidence="7">
    <location>
        <begin position="87"/>
        <end position="105"/>
    </location>
</feature>
<feature type="transmembrane region" description="Helical" evidence="7">
    <location>
        <begin position="301"/>
        <end position="319"/>
    </location>
</feature>